<evidence type="ECO:0000259" key="3">
    <source>
        <dbReference type="Pfam" id="PF06276"/>
    </source>
</evidence>
<evidence type="ECO:0000256" key="2">
    <source>
        <dbReference type="SAM" id="Phobius"/>
    </source>
</evidence>
<evidence type="ECO:0000313" key="6">
    <source>
        <dbReference type="Proteomes" id="UP000007127"/>
    </source>
</evidence>
<accession>A0AB72UEX1</accession>
<keyword evidence="2" id="KW-0472">Membrane</keyword>
<dbReference type="EMBL" id="CP004388">
    <property type="protein sequence ID" value="AJD52727.1"/>
    <property type="molecule type" value="Genomic_DNA"/>
</dbReference>
<sequence>MMSAPHNQSNLPPRQPSINGTESKLLSEIKAQVFQGPYQGLDERHHVTADAKAGIDCFDLHDPECLSPLLDHYCKMKYPNDDRRAAVSMWSQWYFGLLLSPMLVMGAGGEVVLPFQAGFVSMKSDDVNCPVGFDLTDGYVRQTVTDPVAPCPWVHFDNLISMHLTPLIMSLSTSSKVSPKVFWSNVGVVIAYVEKHVLKDSRISLVPLISDAKRPDDMRNPLANPYSTKQSEDGSLSRRVCCLRYLLTSVEICPTCPLAKL</sequence>
<dbReference type="KEGG" id="txi:TH3_13055"/>
<dbReference type="NCBIfam" id="TIGR03951">
    <property type="entry name" value="Fe_III_red_FhuF"/>
    <property type="match status" value="1"/>
</dbReference>
<evidence type="ECO:0000313" key="5">
    <source>
        <dbReference type="EMBL" id="AJD52727.1"/>
    </source>
</evidence>
<dbReference type="RefSeq" id="WP_007092387.1">
    <property type="nucleotide sequence ID" value="NZ_FTON01000015.1"/>
</dbReference>
<dbReference type="AlphaFoldDB" id="A0AB72UEX1"/>
<feature type="region of interest" description="Disordered" evidence="1">
    <location>
        <begin position="1"/>
        <end position="20"/>
    </location>
</feature>
<name>A0AB72UEX1_9PROT</name>
<dbReference type="InterPro" id="IPR022770">
    <property type="entry name" value="IucA/IucC-like_C"/>
</dbReference>
<dbReference type="Proteomes" id="UP000007127">
    <property type="component" value="Chromosome"/>
</dbReference>
<keyword evidence="2" id="KW-0812">Transmembrane</keyword>
<gene>
    <name evidence="5" type="ORF">TH3_13055</name>
</gene>
<organism evidence="5 6">
    <name type="scientific">Thalassospira xiamenensis M-5 = DSM 17429</name>
    <dbReference type="NCBI Taxonomy" id="1123366"/>
    <lineage>
        <taxon>Bacteria</taxon>
        <taxon>Pseudomonadati</taxon>
        <taxon>Pseudomonadota</taxon>
        <taxon>Alphaproteobacteria</taxon>
        <taxon>Rhodospirillales</taxon>
        <taxon>Thalassospiraceae</taxon>
        <taxon>Thalassospira</taxon>
    </lineage>
</organism>
<dbReference type="InterPro" id="IPR008090">
    <property type="entry name" value="Fe_iron_reduct"/>
</dbReference>
<evidence type="ECO:0000256" key="1">
    <source>
        <dbReference type="SAM" id="MobiDB-lite"/>
    </source>
</evidence>
<protein>
    <submittedName>
        <fullName evidence="5">Ferric iron reductase</fullName>
    </submittedName>
</protein>
<dbReference type="GO" id="GO:0003824">
    <property type="term" value="F:catalytic activity"/>
    <property type="evidence" value="ECO:0007669"/>
    <property type="project" value="UniProtKB-ARBA"/>
</dbReference>
<feature type="domain" description="Ferric siderophore reductase C-terminal" evidence="4">
    <location>
        <begin position="238"/>
        <end position="258"/>
    </location>
</feature>
<dbReference type="PRINTS" id="PR01714">
    <property type="entry name" value="2FE2SRDCTASE"/>
</dbReference>
<proteinExistence type="predicted"/>
<feature type="domain" description="Aerobactin siderophore biosynthesis IucA/IucC-like C-terminal" evidence="3">
    <location>
        <begin position="88"/>
        <end position="197"/>
    </location>
</feature>
<evidence type="ECO:0000259" key="4">
    <source>
        <dbReference type="Pfam" id="PF11575"/>
    </source>
</evidence>
<dbReference type="Pfam" id="PF11575">
    <property type="entry name" value="FhuF_C"/>
    <property type="match status" value="1"/>
</dbReference>
<dbReference type="GO" id="GO:0051537">
    <property type="term" value="F:2 iron, 2 sulfur cluster binding"/>
    <property type="evidence" value="ECO:0007669"/>
    <property type="project" value="InterPro"/>
</dbReference>
<keyword evidence="2" id="KW-1133">Transmembrane helix</keyword>
<feature type="transmembrane region" description="Helical" evidence="2">
    <location>
        <begin position="93"/>
        <end position="113"/>
    </location>
</feature>
<reference evidence="5 6" key="1">
    <citation type="journal article" date="2012" name="J. Bacteriol.">
        <title>Genome sequence of Thalassospira xiamenensis type strain M-5.</title>
        <authorList>
            <person name="Lai Q."/>
            <person name="Shao Z."/>
        </authorList>
    </citation>
    <scope>NUCLEOTIDE SEQUENCE [LARGE SCALE GENOMIC DNA]</scope>
    <source>
        <strain evidence="5 6">M-5</strain>
    </source>
</reference>
<dbReference type="InterPro" id="IPR024726">
    <property type="entry name" value="FhuF_C"/>
</dbReference>
<dbReference type="Pfam" id="PF06276">
    <property type="entry name" value="FhuF"/>
    <property type="match status" value="1"/>
</dbReference>